<evidence type="ECO:0000313" key="4">
    <source>
        <dbReference type="Proteomes" id="UP000054324"/>
    </source>
</evidence>
<dbReference type="Proteomes" id="UP000054324">
    <property type="component" value="Unassembled WGS sequence"/>
</dbReference>
<dbReference type="SUPFAM" id="SSF56574">
    <property type="entry name" value="Serpins"/>
    <property type="match status" value="1"/>
</dbReference>
<dbReference type="PANTHER" id="PTHR11461:SF211">
    <property type="entry name" value="GH10112P-RELATED"/>
    <property type="match status" value="1"/>
</dbReference>
<dbReference type="PANTHER" id="PTHR11461">
    <property type="entry name" value="SERINE PROTEASE INHIBITOR, SERPIN"/>
    <property type="match status" value="1"/>
</dbReference>
<dbReference type="GO" id="GO:0004867">
    <property type="term" value="F:serine-type endopeptidase inhibitor activity"/>
    <property type="evidence" value="ECO:0007669"/>
    <property type="project" value="InterPro"/>
</dbReference>
<dbReference type="InterPro" id="IPR042185">
    <property type="entry name" value="Serpin_sf_2"/>
</dbReference>
<reference evidence="3 4" key="1">
    <citation type="submission" date="2013-11" db="EMBL/GenBank/DDBJ databases">
        <title>Opisthorchis viverrini - life in the bile duct.</title>
        <authorList>
            <person name="Young N.D."/>
            <person name="Nagarajan N."/>
            <person name="Lin S.J."/>
            <person name="Korhonen P.K."/>
            <person name="Jex A.R."/>
            <person name="Hall R.S."/>
            <person name="Safavi-Hemami H."/>
            <person name="Kaewkong W."/>
            <person name="Bertrand D."/>
            <person name="Gao S."/>
            <person name="Seet Q."/>
            <person name="Wongkham S."/>
            <person name="Teh B.T."/>
            <person name="Wongkham C."/>
            <person name="Intapan P.M."/>
            <person name="Maleewong W."/>
            <person name="Yang X."/>
            <person name="Hu M."/>
            <person name="Wang Z."/>
            <person name="Hofmann A."/>
            <person name="Sternberg P.W."/>
            <person name="Tan P."/>
            <person name="Wang J."/>
            <person name="Gasser R.B."/>
        </authorList>
    </citation>
    <scope>NUCLEOTIDE SEQUENCE [LARGE SCALE GENOMIC DNA]</scope>
</reference>
<sequence>MLVLLPNERTGLPKLLSQLRASGKIASVLSETFVGQEVYLSLPKFKFSEGEPLDVKEVFEKCGVRELFGAGANLSKLSNLKLSVSDALHKAILEVDEEGATAAAATSFRVAKCARVTYVKIRVEHPFVVALICDSKLPVFVGHVVKPEYK</sequence>
<dbReference type="Gene3D" id="2.30.39.10">
    <property type="entry name" value="Alpha-1-antitrypsin, domain 1"/>
    <property type="match status" value="1"/>
</dbReference>
<dbReference type="STRING" id="6198.A0A074ZMF6"/>
<keyword evidence="4" id="KW-1185">Reference proteome</keyword>
<dbReference type="GeneID" id="20328564"/>
<dbReference type="Gene3D" id="6.20.40.10">
    <property type="match status" value="1"/>
</dbReference>
<dbReference type="RefSeq" id="XP_009171719.1">
    <property type="nucleotide sequence ID" value="XM_009173455.1"/>
</dbReference>
<dbReference type="OrthoDB" id="6260316at2759"/>
<comment type="similarity">
    <text evidence="1">Belongs to the serpin family.</text>
</comment>
<dbReference type="InterPro" id="IPR023796">
    <property type="entry name" value="Serpin_dom"/>
</dbReference>
<evidence type="ECO:0000259" key="2">
    <source>
        <dbReference type="Pfam" id="PF00079"/>
    </source>
</evidence>
<accession>A0A074ZMF6</accession>
<dbReference type="EMBL" id="KL596806">
    <property type="protein sequence ID" value="KER24545.1"/>
    <property type="molecule type" value="Genomic_DNA"/>
</dbReference>
<evidence type="ECO:0000313" key="3">
    <source>
        <dbReference type="EMBL" id="KER24545.1"/>
    </source>
</evidence>
<evidence type="ECO:0000256" key="1">
    <source>
        <dbReference type="ARBA" id="ARBA00009500"/>
    </source>
</evidence>
<dbReference type="InterPro" id="IPR000215">
    <property type="entry name" value="Serpin_fam"/>
</dbReference>
<organism evidence="3 4">
    <name type="scientific">Opisthorchis viverrini</name>
    <name type="common">Southeast Asian liver fluke</name>
    <dbReference type="NCBI Taxonomy" id="6198"/>
    <lineage>
        <taxon>Eukaryota</taxon>
        <taxon>Metazoa</taxon>
        <taxon>Spiralia</taxon>
        <taxon>Lophotrochozoa</taxon>
        <taxon>Platyhelminthes</taxon>
        <taxon>Trematoda</taxon>
        <taxon>Digenea</taxon>
        <taxon>Opisthorchiida</taxon>
        <taxon>Opisthorchiata</taxon>
        <taxon>Opisthorchiidae</taxon>
        <taxon>Opisthorchis</taxon>
    </lineage>
</organism>
<dbReference type="Pfam" id="PF00079">
    <property type="entry name" value="Serpin"/>
    <property type="match status" value="1"/>
</dbReference>
<dbReference type="InterPro" id="IPR036186">
    <property type="entry name" value="Serpin_sf"/>
</dbReference>
<dbReference type="KEGG" id="ovi:T265_14398"/>
<feature type="domain" description="Serpin" evidence="2">
    <location>
        <begin position="1"/>
        <end position="147"/>
    </location>
</feature>
<gene>
    <name evidence="3" type="ORF">T265_14398</name>
</gene>
<protein>
    <recommendedName>
        <fullName evidence="2">Serpin domain-containing protein</fullName>
    </recommendedName>
</protein>
<proteinExistence type="inferred from homology"/>
<dbReference type="GO" id="GO:0005615">
    <property type="term" value="C:extracellular space"/>
    <property type="evidence" value="ECO:0007669"/>
    <property type="project" value="InterPro"/>
</dbReference>
<dbReference type="AlphaFoldDB" id="A0A074ZMF6"/>
<dbReference type="CTD" id="20328564"/>
<name>A0A074ZMF6_OPIVI</name>